<feature type="region of interest" description="Disordered" evidence="5">
    <location>
        <begin position="824"/>
        <end position="845"/>
    </location>
</feature>
<keyword evidence="4" id="KW-0067">ATP-binding</keyword>
<evidence type="ECO:0000256" key="2">
    <source>
        <dbReference type="ARBA" id="ARBA00022801"/>
    </source>
</evidence>
<dbReference type="CDD" id="cd17990">
    <property type="entry name" value="DEXHc_HrpB"/>
    <property type="match status" value="1"/>
</dbReference>
<dbReference type="CDD" id="cd18791">
    <property type="entry name" value="SF2_C_RHA"/>
    <property type="match status" value="1"/>
</dbReference>
<reference evidence="9" key="1">
    <citation type="journal article" date="2019" name="Int. J. Syst. Evol. Microbiol.">
        <title>The Global Catalogue of Microorganisms (GCM) 10K type strain sequencing project: providing services to taxonomists for standard genome sequencing and annotation.</title>
        <authorList>
            <consortium name="The Broad Institute Genomics Platform"/>
            <consortium name="The Broad Institute Genome Sequencing Center for Infectious Disease"/>
            <person name="Wu L."/>
            <person name="Ma J."/>
        </authorList>
    </citation>
    <scope>NUCLEOTIDE SEQUENCE [LARGE SCALE GENOMIC DNA]</scope>
    <source>
        <strain evidence="9">CCM 7941</strain>
    </source>
</reference>
<dbReference type="GO" id="GO:0003724">
    <property type="term" value="F:RNA helicase activity"/>
    <property type="evidence" value="ECO:0007669"/>
    <property type="project" value="UniProtKB-EC"/>
</dbReference>
<dbReference type="InterPro" id="IPR001650">
    <property type="entry name" value="Helicase_C-like"/>
</dbReference>
<dbReference type="Proteomes" id="UP001595536">
    <property type="component" value="Unassembled WGS sequence"/>
</dbReference>
<dbReference type="Gene3D" id="3.40.50.300">
    <property type="entry name" value="P-loop containing nucleotide triphosphate hydrolases"/>
    <property type="match status" value="2"/>
</dbReference>
<dbReference type="SUPFAM" id="SSF52540">
    <property type="entry name" value="P-loop containing nucleoside triphosphate hydrolases"/>
    <property type="match status" value="2"/>
</dbReference>
<evidence type="ECO:0000259" key="7">
    <source>
        <dbReference type="PROSITE" id="PS51194"/>
    </source>
</evidence>
<dbReference type="InterPro" id="IPR027417">
    <property type="entry name" value="P-loop_NTPase"/>
</dbReference>
<keyword evidence="3 8" id="KW-0347">Helicase</keyword>
<feature type="domain" description="Helicase C-terminal" evidence="7">
    <location>
        <begin position="205"/>
        <end position="382"/>
    </location>
</feature>
<evidence type="ECO:0000256" key="1">
    <source>
        <dbReference type="ARBA" id="ARBA00022741"/>
    </source>
</evidence>
<evidence type="ECO:0000256" key="3">
    <source>
        <dbReference type="ARBA" id="ARBA00022806"/>
    </source>
</evidence>
<accession>A0ABV7LBJ3</accession>
<dbReference type="EC" id="3.6.4.13" evidence="8"/>
<dbReference type="InterPro" id="IPR010225">
    <property type="entry name" value="HrpB"/>
</dbReference>
<dbReference type="Gene3D" id="1.20.120.1080">
    <property type="match status" value="1"/>
</dbReference>
<comment type="caution">
    <text evidence="8">The sequence shown here is derived from an EMBL/GenBank/DDBJ whole genome shotgun (WGS) entry which is preliminary data.</text>
</comment>
<dbReference type="InterPro" id="IPR014001">
    <property type="entry name" value="Helicase_ATP-bd"/>
</dbReference>
<dbReference type="InterPro" id="IPR011545">
    <property type="entry name" value="DEAD/DEAH_box_helicase_dom"/>
</dbReference>
<dbReference type="InterPro" id="IPR049614">
    <property type="entry name" value="HrpB_DEXH"/>
</dbReference>
<dbReference type="NCBIfam" id="TIGR01970">
    <property type="entry name" value="DEAH_box_HrpB"/>
    <property type="match status" value="1"/>
</dbReference>
<gene>
    <name evidence="8" type="primary">hrpB</name>
    <name evidence="8" type="ORF">ACFOEX_02620</name>
</gene>
<dbReference type="RefSeq" id="WP_376868703.1">
    <property type="nucleotide sequence ID" value="NZ_JBHRUV010000014.1"/>
</dbReference>
<dbReference type="InterPro" id="IPR007502">
    <property type="entry name" value="Helicase-assoc_dom"/>
</dbReference>
<keyword evidence="1" id="KW-0547">Nucleotide-binding</keyword>
<keyword evidence="9" id="KW-1185">Reference proteome</keyword>
<dbReference type="Pfam" id="PF00270">
    <property type="entry name" value="DEAD"/>
    <property type="match status" value="1"/>
</dbReference>
<dbReference type="PANTHER" id="PTHR43519:SF1">
    <property type="entry name" value="ATP-DEPENDENT RNA HELICASE HRPB"/>
    <property type="match status" value="1"/>
</dbReference>
<dbReference type="SMART" id="SM00490">
    <property type="entry name" value="HELICc"/>
    <property type="match status" value="1"/>
</dbReference>
<evidence type="ECO:0000313" key="9">
    <source>
        <dbReference type="Proteomes" id="UP001595536"/>
    </source>
</evidence>
<dbReference type="PIRSF" id="PIRSF005496">
    <property type="entry name" value="ATP_hel_hrpB"/>
    <property type="match status" value="1"/>
</dbReference>
<dbReference type="EMBL" id="JBHRUV010000014">
    <property type="protein sequence ID" value="MFC3265255.1"/>
    <property type="molecule type" value="Genomic_DNA"/>
</dbReference>
<dbReference type="GO" id="GO:0016787">
    <property type="term" value="F:hydrolase activity"/>
    <property type="evidence" value="ECO:0007669"/>
    <property type="project" value="UniProtKB-KW"/>
</dbReference>
<dbReference type="SMART" id="SM00847">
    <property type="entry name" value="HA2"/>
    <property type="match status" value="1"/>
</dbReference>
<evidence type="ECO:0000256" key="4">
    <source>
        <dbReference type="ARBA" id="ARBA00022840"/>
    </source>
</evidence>
<dbReference type="Pfam" id="PF08482">
    <property type="entry name" value="HrpB_C"/>
    <property type="match status" value="1"/>
</dbReference>
<feature type="domain" description="Helicase ATP-binding" evidence="6">
    <location>
        <begin position="18"/>
        <end position="165"/>
    </location>
</feature>
<dbReference type="Pfam" id="PF04408">
    <property type="entry name" value="WHD_HA2"/>
    <property type="match status" value="1"/>
</dbReference>
<dbReference type="SMART" id="SM00487">
    <property type="entry name" value="DEXDc"/>
    <property type="match status" value="1"/>
</dbReference>
<dbReference type="PANTHER" id="PTHR43519">
    <property type="entry name" value="ATP-DEPENDENT RNA HELICASE HRPB"/>
    <property type="match status" value="1"/>
</dbReference>
<dbReference type="InterPro" id="IPR048333">
    <property type="entry name" value="HA2_WH"/>
</dbReference>
<evidence type="ECO:0000259" key="6">
    <source>
        <dbReference type="PROSITE" id="PS51192"/>
    </source>
</evidence>
<evidence type="ECO:0000256" key="5">
    <source>
        <dbReference type="SAM" id="MobiDB-lite"/>
    </source>
</evidence>
<organism evidence="8 9">
    <name type="scientific">Camelimonas abortus</name>
    <dbReference type="NCBI Taxonomy" id="1017184"/>
    <lineage>
        <taxon>Bacteria</taxon>
        <taxon>Pseudomonadati</taxon>
        <taxon>Pseudomonadota</taxon>
        <taxon>Alphaproteobacteria</taxon>
        <taxon>Hyphomicrobiales</taxon>
        <taxon>Chelatococcaceae</taxon>
        <taxon>Camelimonas</taxon>
    </lineage>
</organism>
<dbReference type="Pfam" id="PF00271">
    <property type="entry name" value="Helicase_C"/>
    <property type="match status" value="1"/>
</dbReference>
<dbReference type="InterPro" id="IPR013689">
    <property type="entry name" value="RNA_helicase_ATP-dep_HrpB_C"/>
</dbReference>
<keyword evidence="2 8" id="KW-0378">Hydrolase</keyword>
<evidence type="ECO:0000313" key="8">
    <source>
        <dbReference type="EMBL" id="MFC3265255.1"/>
    </source>
</evidence>
<dbReference type="PROSITE" id="PS51192">
    <property type="entry name" value="HELICASE_ATP_BIND_1"/>
    <property type="match status" value="1"/>
</dbReference>
<protein>
    <submittedName>
        <fullName evidence="8">ATP-dependent helicase HrpB</fullName>
        <ecNumber evidence="8">3.6.4.13</ecNumber>
    </submittedName>
</protein>
<proteinExistence type="predicted"/>
<dbReference type="PROSITE" id="PS51194">
    <property type="entry name" value="HELICASE_CTER"/>
    <property type="match status" value="1"/>
</dbReference>
<sequence>MTKRPDTLPVEETVAPLRRALAEAGVAVVVAPPGAGKTTRLPLALLDEPWLEGRRIVLLEPRRLAARAAAARMVATLGEQVGETVGLRVRMESRVSARTRIEVVTEGVFTRMALDDPELAGVGCVMFDEFHERSLDADFGLALALEIRGALREDLRLVVMSATLDGARVARLVGGPGGGPAPVLESAGRSFPVETVWVGRRPELRLEDDVADVVMRALRAHHGSVLAFLPGQGEILRAQRALAERLAGAGGANVDVAPLYGALPPAAQDRAVAPAPPGRRKVVLATPVAETSITIEGVRVVVDSGLTRVPRYEPAVGMTRLETVRVSRAAADQRRGRAGRTEPGVCYRMWAEAAEAGMEPCARPEILSADLAPLLLDCAAWGVSDPATLAFLDPPPAPALKEASAFLRDIGALSPEGRITPLGQALSRMPLPPRLARMLLLASRMGAERRAALGAAVLSERGAGGDGVDLQERLERVERDRSPRAAALRRMAEGWAKLAARLASAPETAGALAAPALAEPSVGALLALAYPDRIARARGRDGLYHMVNGRGVRLEAGGPIARAGFICVAEAMGQAAAARVLLAAALSEEEALALGAGRIAERRVVSFDREAMAVRVRVQRRLGAMVLAEQTAAPAPEDDCAGVLARGLASVGLDALPWTKALRQWRERVMFMRRAHGEGPDNPWPDLSDAALLADGAWLEPFLQGRTALAQLTADDLAAALQALLPWELRQELERGAPTHFETPAGTRVAIDYGDEAGPALAVKVQELFGLAQHPALAGGRTPLVLHLLSPAQRPIQITRDLPGFWRGSWAAVRAEMRGRYPKHFWPEDPASAPPTRRAGRPPSA</sequence>
<name>A0ABV7LBJ3_9HYPH</name>